<evidence type="ECO:0000313" key="2">
    <source>
        <dbReference type="EMBL" id="SDY93296.1"/>
    </source>
</evidence>
<reference evidence="2 3" key="1">
    <citation type="submission" date="2016-10" db="EMBL/GenBank/DDBJ databases">
        <authorList>
            <person name="de Groot N.N."/>
        </authorList>
    </citation>
    <scope>NUCLEOTIDE SEQUENCE [LARGE SCALE GENOMIC DNA]</scope>
    <source>
        <strain evidence="2 3">DSM 26880</strain>
    </source>
</reference>
<organism evidence="2 3">
    <name type="scientific">Citreimonas salinaria</name>
    <dbReference type="NCBI Taxonomy" id="321339"/>
    <lineage>
        <taxon>Bacteria</taxon>
        <taxon>Pseudomonadati</taxon>
        <taxon>Pseudomonadota</taxon>
        <taxon>Alphaproteobacteria</taxon>
        <taxon>Rhodobacterales</taxon>
        <taxon>Roseobacteraceae</taxon>
        <taxon>Citreimonas</taxon>
    </lineage>
</organism>
<gene>
    <name evidence="2" type="ORF">SAMN05444340_1358</name>
</gene>
<accession>A0A1H3NWN6</accession>
<dbReference type="EMBL" id="FNPF01000035">
    <property type="protein sequence ID" value="SDY93296.1"/>
    <property type="molecule type" value="Genomic_DNA"/>
</dbReference>
<feature type="compositionally biased region" description="Basic and acidic residues" evidence="1">
    <location>
        <begin position="102"/>
        <end position="125"/>
    </location>
</feature>
<feature type="region of interest" description="Disordered" evidence="1">
    <location>
        <begin position="95"/>
        <end position="148"/>
    </location>
</feature>
<sequence length="148" mass="15966">MGRPQITLDPDQVREVETLAALLNQDQIADYLGIARNTFRAICARDDEVSARYKRGKAKAIAHVANGLLQKARAGDTTCAIFYLKTQAGWFDTPKAAPPAAHAEKANGSKDALKRMLDQIAERSGRIGCPADPPSPRLAAPAEGDRDL</sequence>
<name>A0A1H3NWN6_9RHOB</name>
<dbReference type="Proteomes" id="UP000199286">
    <property type="component" value="Unassembled WGS sequence"/>
</dbReference>
<protein>
    <submittedName>
        <fullName evidence="2">Uncharacterized protein</fullName>
    </submittedName>
</protein>
<dbReference type="AlphaFoldDB" id="A0A1H3NWN6"/>
<dbReference type="STRING" id="321339.SAMN05444340_1358"/>
<keyword evidence="3" id="KW-1185">Reference proteome</keyword>
<dbReference type="RefSeq" id="WP_218141188.1">
    <property type="nucleotide sequence ID" value="NZ_FNPF01000035.1"/>
</dbReference>
<evidence type="ECO:0000256" key="1">
    <source>
        <dbReference type="SAM" id="MobiDB-lite"/>
    </source>
</evidence>
<evidence type="ECO:0000313" key="3">
    <source>
        <dbReference type="Proteomes" id="UP000199286"/>
    </source>
</evidence>
<proteinExistence type="predicted"/>